<feature type="chain" id="PRO_5039234960" evidence="2">
    <location>
        <begin position="22"/>
        <end position="139"/>
    </location>
</feature>
<reference evidence="3 4" key="1">
    <citation type="submission" date="2019-07" db="EMBL/GenBank/DDBJ databases">
        <title>New species of Amycolatopsis and Streptomyces.</title>
        <authorList>
            <person name="Duangmal K."/>
            <person name="Teo W.F.A."/>
            <person name="Lipun K."/>
        </authorList>
    </citation>
    <scope>NUCLEOTIDE SEQUENCE [LARGE SCALE GENOMIC DNA]</scope>
    <source>
        <strain evidence="3 4">NBRC 109810</strain>
    </source>
</reference>
<evidence type="ECO:0000313" key="3">
    <source>
        <dbReference type="EMBL" id="MPY37839.1"/>
    </source>
</evidence>
<dbReference type="PROSITE" id="PS51257">
    <property type="entry name" value="PROKAR_LIPOPROTEIN"/>
    <property type="match status" value="1"/>
</dbReference>
<dbReference type="EMBL" id="VJZD01000373">
    <property type="protein sequence ID" value="MPY37839.1"/>
    <property type="molecule type" value="Genomic_DNA"/>
</dbReference>
<comment type="caution">
    <text evidence="3">The sequence shown here is derived from an EMBL/GenBank/DDBJ whole genome shotgun (WGS) entry which is preliminary data.</text>
</comment>
<gene>
    <name evidence="3" type="ORF">FNH09_43515</name>
</gene>
<dbReference type="Proteomes" id="UP000325849">
    <property type="component" value="Unassembled WGS sequence"/>
</dbReference>
<feature type="compositionally biased region" description="Gly residues" evidence="1">
    <location>
        <begin position="106"/>
        <end position="118"/>
    </location>
</feature>
<feature type="region of interest" description="Disordered" evidence="1">
    <location>
        <begin position="25"/>
        <end position="139"/>
    </location>
</feature>
<evidence type="ECO:0000256" key="2">
    <source>
        <dbReference type="SAM" id="SignalP"/>
    </source>
</evidence>
<accession>A0A5N8VSA9</accession>
<name>A0A5N8VSA9_9ACTN</name>
<organism evidence="3 4">
    <name type="scientific">Streptomyces adustus</name>
    <dbReference type="NCBI Taxonomy" id="1609272"/>
    <lineage>
        <taxon>Bacteria</taxon>
        <taxon>Bacillati</taxon>
        <taxon>Actinomycetota</taxon>
        <taxon>Actinomycetes</taxon>
        <taxon>Kitasatosporales</taxon>
        <taxon>Streptomycetaceae</taxon>
        <taxon>Streptomyces</taxon>
    </lineage>
</organism>
<evidence type="ECO:0000313" key="4">
    <source>
        <dbReference type="Proteomes" id="UP000325849"/>
    </source>
</evidence>
<feature type="signal peptide" evidence="2">
    <location>
        <begin position="1"/>
        <end position="21"/>
    </location>
</feature>
<keyword evidence="2" id="KW-0732">Signal</keyword>
<sequence length="139" mass="13548">MRTIIRAFVLVCALSVALLVAGCGQGAPERPGRTTGSPRPAVDVGQRRAALPGESGIAAATSASESLSDEIGPARVPEIPDLPDGGGLIPDDPDGSDDSGTPTGTDGAGDSGLVGGVAGDLADGAAGSIFDSPTDLFVH</sequence>
<proteinExistence type="predicted"/>
<protein>
    <submittedName>
        <fullName evidence="3">Uncharacterized protein</fullName>
    </submittedName>
</protein>
<dbReference type="RefSeq" id="WP_152895395.1">
    <property type="nucleotide sequence ID" value="NZ_VJZD01000373.1"/>
</dbReference>
<feature type="compositionally biased region" description="Low complexity" evidence="1">
    <location>
        <begin position="119"/>
        <end position="128"/>
    </location>
</feature>
<dbReference type="AlphaFoldDB" id="A0A5N8VSA9"/>
<evidence type="ECO:0000256" key="1">
    <source>
        <dbReference type="SAM" id="MobiDB-lite"/>
    </source>
</evidence>
<keyword evidence="4" id="KW-1185">Reference proteome</keyword>